<protein>
    <submittedName>
        <fullName evidence="1">Uncharacterized protein</fullName>
    </submittedName>
</protein>
<feature type="non-terminal residue" evidence="1">
    <location>
        <position position="58"/>
    </location>
</feature>
<evidence type="ECO:0000313" key="2">
    <source>
        <dbReference type="Proteomes" id="UP000266841"/>
    </source>
</evidence>
<dbReference type="AlphaFoldDB" id="K0SB22"/>
<accession>K0SB22</accession>
<name>K0SB22_THAOC</name>
<reference evidence="1 2" key="1">
    <citation type="journal article" date="2012" name="Genome Biol.">
        <title>Genome and low-iron response of an oceanic diatom adapted to chronic iron limitation.</title>
        <authorList>
            <person name="Lommer M."/>
            <person name="Specht M."/>
            <person name="Roy A.S."/>
            <person name="Kraemer L."/>
            <person name="Andreson R."/>
            <person name="Gutowska M.A."/>
            <person name="Wolf J."/>
            <person name="Bergner S.V."/>
            <person name="Schilhabel M.B."/>
            <person name="Klostermeier U.C."/>
            <person name="Beiko R.G."/>
            <person name="Rosenstiel P."/>
            <person name="Hippler M."/>
            <person name="Laroche J."/>
        </authorList>
    </citation>
    <scope>NUCLEOTIDE SEQUENCE [LARGE SCALE GENOMIC DNA]</scope>
    <source>
        <strain evidence="1 2">CCMP1005</strain>
    </source>
</reference>
<organism evidence="1 2">
    <name type="scientific">Thalassiosira oceanica</name>
    <name type="common">Marine diatom</name>
    <dbReference type="NCBI Taxonomy" id="159749"/>
    <lineage>
        <taxon>Eukaryota</taxon>
        <taxon>Sar</taxon>
        <taxon>Stramenopiles</taxon>
        <taxon>Ochrophyta</taxon>
        <taxon>Bacillariophyta</taxon>
        <taxon>Coscinodiscophyceae</taxon>
        <taxon>Thalassiosirophycidae</taxon>
        <taxon>Thalassiosirales</taxon>
        <taxon>Thalassiosiraceae</taxon>
        <taxon>Thalassiosira</taxon>
    </lineage>
</organism>
<evidence type="ECO:0000313" key="1">
    <source>
        <dbReference type="EMBL" id="EJK55947.1"/>
    </source>
</evidence>
<dbReference type="Proteomes" id="UP000266841">
    <property type="component" value="Unassembled WGS sequence"/>
</dbReference>
<keyword evidence="2" id="KW-1185">Reference proteome</keyword>
<proteinExistence type="predicted"/>
<sequence>MTEGRKRRARAAGLIGLACTLAYITIWNDDSISTPAPFGDDRRKLAYLDEKPARKLIY</sequence>
<dbReference type="EMBL" id="AGNL01032822">
    <property type="protein sequence ID" value="EJK55947.1"/>
    <property type="molecule type" value="Genomic_DNA"/>
</dbReference>
<gene>
    <name evidence="1" type="ORF">THAOC_24253</name>
</gene>
<comment type="caution">
    <text evidence="1">The sequence shown here is derived from an EMBL/GenBank/DDBJ whole genome shotgun (WGS) entry which is preliminary data.</text>
</comment>